<dbReference type="SUPFAM" id="SSF50978">
    <property type="entry name" value="WD40 repeat-like"/>
    <property type="match status" value="1"/>
</dbReference>
<gene>
    <name evidence="4" type="ORF">FGO68_gene17138</name>
</gene>
<evidence type="ECO:0000313" key="5">
    <source>
        <dbReference type="Proteomes" id="UP000785679"/>
    </source>
</evidence>
<sequence length="263" mass="29742">MVVEQQPGKVVTCSRDPVVKMWDIASGKEITRYEGHEMSVTSLDCNVEKMVSGGRDQTTRVWDMETEKQLFMRKIDRNVVTAVKWLQGEDSFLQCSEDLTLRKWDVRIRPFKPAVEFKVGTNFATNCDISSDGQTLVTGHRGFNQEGAEVKIWDLRRFSSDKEECLLNTYSEHKFSPEAVRFLPHSSILVTASKDQSMHLIDPKLEQAPAKPQQLSSYTHNQSFASMAVISTRAQIIMAAADVSGQVGLWGVFDNKKISVLYE</sequence>
<dbReference type="InterPro" id="IPR019775">
    <property type="entry name" value="WD40_repeat_CS"/>
</dbReference>
<evidence type="ECO:0000313" key="4">
    <source>
        <dbReference type="EMBL" id="TNV71158.1"/>
    </source>
</evidence>
<dbReference type="InterPro" id="IPR020472">
    <property type="entry name" value="WD40_PAC1"/>
</dbReference>
<dbReference type="PANTHER" id="PTHR19869">
    <property type="entry name" value="SPERMATID WD-REPEAT PROTEIN"/>
    <property type="match status" value="1"/>
</dbReference>
<comment type="caution">
    <text evidence="4">The sequence shown here is derived from an EMBL/GenBank/DDBJ whole genome shotgun (WGS) entry which is preliminary data.</text>
</comment>
<dbReference type="PRINTS" id="PR00320">
    <property type="entry name" value="GPROTEINBRPT"/>
</dbReference>
<dbReference type="InterPro" id="IPR036322">
    <property type="entry name" value="WD40_repeat_dom_sf"/>
</dbReference>
<evidence type="ECO:0000256" key="1">
    <source>
        <dbReference type="ARBA" id="ARBA00022574"/>
    </source>
</evidence>
<keyword evidence="5" id="KW-1185">Reference proteome</keyword>
<dbReference type="PROSITE" id="PS00678">
    <property type="entry name" value="WD_REPEATS_1"/>
    <property type="match status" value="2"/>
</dbReference>
<dbReference type="InterPro" id="IPR040066">
    <property type="entry name" value="WDR31"/>
</dbReference>
<protein>
    <submittedName>
        <fullName evidence="4">Uncharacterized protein</fullName>
    </submittedName>
</protein>
<dbReference type="EMBL" id="RRYP01030440">
    <property type="protein sequence ID" value="TNV71158.1"/>
    <property type="molecule type" value="Genomic_DNA"/>
</dbReference>
<dbReference type="AlphaFoldDB" id="A0A8J8NA85"/>
<dbReference type="Gene3D" id="2.130.10.10">
    <property type="entry name" value="YVTN repeat-like/Quinoprotein amine dehydrogenase"/>
    <property type="match status" value="1"/>
</dbReference>
<dbReference type="InterPro" id="IPR015943">
    <property type="entry name" value="WD40/YVTN_repeat-like_dom_sf"/>
</dbReference>
<name>A0A8J8NA85_HALGN</name>
<dbReference type="OrthoDB" id="406225at2759"/>
<accession>A0A8J8NA85</accession>
<dbReference type="SMART" id="SM00320">
    <property type="entry name" value="WD40"/>
    <property type="match status" value="5"/>
</dbReference>
<feature type="repeat" description="WD" evidence="3">
    <location>
        <begin position="1"/>
        <end position="32"/>
    </location>
</feature>
<dbReference type="PANTHER" id="PTHR19869:SF1">
    <property type="entry name" value="WD REPEAT-CONTAINING PROTEIN 31"/>
    <property type="match status" value="1"/>
</dbReference>
<dbReference type="Proteomes" id="UP000785679">
    <property type="component" value="Unassembled WGS sequence"/>
</dbReference>
<dbReference type="PROSITE" id="PS50082">
    <property type="entry name" value="WD_REPEATS_2"/>
    <property type="match status" value="2"/>
</dbReference>
<organism evidence="4 5">
    <name type="scientific">Halteria grandinella</name>
    <dbReference type="NCBI Taxonomy" id="5974"/>
    <lineage>
        <taxon>Eukaryota</taxon>
        <taxon>Sar</taxon>
        <taxon>Alveolata</taxon>
        <taxon>Ciliophora</taxon>
        <taxon>Intramacronucleata</taxon>
        <taxon>Spirotrichea</taxon>
        <taxon>Stichotrichia</taxon>
        <taxon>Sporadotrichida</taxon>
        <taxon>Halteriidae</taxon>
        <taxon>Halteria</taxon>
    </lineage>
</organism>
<dbReference type="PROSITE" id="PS50294">
    <property type="entry name" value="WD_REPEATS_REGION"/>
    <property type="match status" value="1"/>
</dbReference>
<reference evidence="4" key="1">
    <citation type="submission" date="2019-06" db="EMBL/GenBank/DDBJ databases">
        <authorList>
            <person name="Zheng W."/>
        </authorList>
    </citation>
    <scope>NUCLEOTIDE SEQUENCE</scope>
    <source>
        <strain evidence="4">QDHG01</strain>
    </source>
</reference>
<evidence type="ECO:0000256" key="2">
    <source>
        <dbReference type="ARBA" id="ARBA00022737"/>
    </source>
</evidence>
<feature type="repeat" description="WD" evidence="3">
    <location>
        <begin position="33"/>
        <end position="72"/>
    </location>
</feature>
<keyword evidence="1 3" id="KW-0853">WD repeat</keyword>
<dbReference type="InterPro" id="IPR001680">
    <property type="entry name" value="WD40_rpt"/>
</dbReference>
<keyword evidence="2" id="KW-0677">Repeat</keyword>
<evidence type="ECO:0000256" key="3">
    <source>
        <dbReference type="PROSITE-ProRule" id="PRU00221"/>
    </source>
</evidence>
<proteinExistence type="predicted"/>
<dbReference type="Pfam" id="PF00400">
    <property type="entry name" value="WD40"/>
    <property type="match status" value="2"/>
</dbReference>